<dbReference type="EMBL" id="AOMT01000025">
    <property type="protein sequence ID" value="KDN24904.1"/>
    <property type="molecule type" value="Genomic_DNA"/>
</dbReference>
<dbReference type="AlphaFoldDB" id="A0A066UL53"/>
<gene>
    <name evidence="1" type="ORF">MBO_06631</name>
</gene>
<evidence type="ECO:0000313" key="1">
    <source>
        <dbReference type="EMBL" id="KDN24904.1"/>
    </source>
</evidence>
<sequence>MATFSPTLQFSKRWLATPNAVKQAFHQELDDIIHMLGSDIAAKDYQFTNNDFGGAVSELLSTHQGESKEPIKLVHSIDTTPLIQETHGEFSPEELSDVEARISAKLSAQLDDFLGEHMVHLSGDLKAWVSTAVKNELADYKSNQ</sequence>
<protein>
    <submittedName>
        <fullName evidence="1">Uncharacterized protein</fullName>
    </submittedName>
</protein>
<name>A0A066UL53_9GAMM</name>
<evidence type="ECO:0000313" key="2">
    <source>
        <dbReference type="Proteomes" id="UP000035860"/>
    </source>
</evidence>
<organism evidence="1 2">
    <name type="scientific">Moraxella bovoculi 237</name>
    <dbReference type="NCBI Taxonomy" id="743974"/>
    <lineage>
        <taxon>Bacteria</taxon>
        <taxon>Pseudomonadati</taxon>
        <taxon>Pseudomonadota</taxon>
        <taxon>Gammaproteobacteria</taxon>
        <taxon>Moraxellales</taxon>
        <taxon>Moraxellaceae</taxon>
        <taxon>Moraxella</taxon>
    </lineage>
</organism>
<proteinExistence type="predicted"/>
<reference evidence="1 2" key="1">
    <citation type="journal article" date="2014" name="Genome Announc.">
        <title>Draft Genome Sequence of Moraxella bovoculi Strain 237T (ATCC BAA-1259T) Isolated from a Calf with Infectious Bovine Keratoconjunctivitis.</title>
        <authorList>
            <person name="Calcutt M.J."/>
            <person name="Foecking M.F."/>
            <person name="Martin N.T."/>
            <person name="Mhlanga-Mutangadura T."/>
            <person name="Reilly T.J."/>
        </authorList>
    </citation>
    <scope>NUCLEOTIDE SEQUENCE [LARGE SCALE GENOMIC DNA]</scope>
    <source>
        <strain evidence="1 2">237</strain>
    </source>
</reference>
<comment type="caution">
    <text evidence="1">The sequence shown here is derived from an EMBL/GenBank/DDBJ whole genome shotgun (WGS) entry which is preliminary data.</text>
</comment>
<dbReference type="RefSeq" id="WP_036365894.1">
    <property type="nucleotide sequence ID" value="NZ_AOMT01000025.1"/>
</dbReference>
<dbReference type="Proteomes" id="UP000035860">
    <property type="component" value="Unassembled WGS sequence"/>
</dbReference>
<keyword evidence="2" id="KW-1185">Reference proteome</keyword>
<accession>A0A066UL53</accession>
<dbReference type="OrthoDB" id="6658094at2"/>